<keyword evidence="8 10" id="KW-0961">Cell wall biogenesis/degradation</keyword>
<dbReference type="InterPro" id="IPR000755">
    <property type="entry name" value="A_A_dipeptidase"/>
</dbReference>
<feature type="signal peptide" evidence="11">
    <location>
        <begin position="1"/>
        <end position="20"/>
    </location>
</feature>
<keyword evidence="2 9" id="KW-0645">Protease</keyword>
<dbReference type="Gene3D" id="3.30.1380.10">
    <property type="match status" value="1"/>
</dbReference>
<reference evidence="12" key="1">
    <citation type="submission" date="2021-03" db="EMBL/GenBank/DDBJ databases">
        <title>novel species isolated from a fishpond in China.</title>
        <authorList>
            <person name="Lu H."/>
            <person name="Cai Z."/>
        </authorList>
    </citation>
    <scope>NUCLEOTIDE SEQUENCE</scope>
    <source>
        <strain evidence="12">JCM 30855</strain>
    </source>
</reference>
<protein>
    <recommendedName>
        <fullName evidence="9 10">D-alanyl-D-alanine dipeptidase</fullName>
        <shortName evidence="9 10">D-Ala-D-Ala dipeptidase</shortName>
        <ecNumber evidence="9 10">3.4.13.22</ecNumber>
    </recommendedName>
</protein>
<feature type="binding site" evidence="9">
    <location>
        <position position="208"/>
    </location>
    <ligand>
        <name>Zn(2+)</name>
        <dbReference type="ChEBI" id="CHEBI:29105"/>
        <note>catalytic</note>
    </ligand>
</feature>
<dbReference type="GO" id="GO:0071555">
    <property type="term" value="P:cell wall organization"/>
    <property type="evidence" value="ECO:0007669"/>
    <property type="project" value="UniProtKB-KW"/>
</dbReference>
<feature type="binding site" evidence="9">
    <location>
        <position position="137"/>
    </location>
    <ligand>
        <name>Zn(2+)</name>
        <dbReference type="ChEBI" id="CHEBI:29105"/>
        <note>catalytic</note>
    </ligand>
</feature>
<keyword evidence="4 9" id="KW-0378">Hydrolase</keyword>
<evidence type="ECO:0000256" key="1">
    <source>
        <dbReference type="ARBA" id="ARBA00001362"/>
    </source>
</evidence>
<feature type="site" description="Transition state stabilizer" evidence="9">
    <location>
        <position position="93"/>
    </location>
</feature>
<proteinExistence type="inferred from homology"/>
<evidence type="ECO:0000256" key="9">
    <source>
        <dbReference type="HAMAP-Rule" id="MF_01924"/>
    </source>
</evidence>
<dbReference type="RefSeq" id="WP_206575399.1">
    <property type="nucleotide sequence ID" value="NZ_JAFKCV010000016.1"/>
</dbReference>
<dbReference type="Proteomes" id="UP000664654">
    <property type="component" value="Unassembled WGS sequence"/>
</dbReference>
<dbReference type="CDD" id="cd14817">
    <property type="entry name" value="D-Ala-D-Ala_dipeptidase_VanX"/>
    <property type="match status" value="1"/>
</dbReference>
<evidence type="ECO:0000313" key="12">
    <source>
        <dbReference type="EMBL" id="MBN7827286.1"/>
    </source>
</evidence>
<evidence type="ECO:0000256" key="10">
    <source>
        <dbReference type="PIRNR" id="PIRNR026671"/>
    </source>
</evidence>
<evidence type="ECO:0000256" key="4">
    <source>
        <dbReference type="ARBA" id="ARBA00022801"/>
    </source>
</evidence>
<dbReference type="HAMAP" id="MF_01924">
    <property type="entry name" value="A_A_dipeptidase"/>
    <property type="match status" value="1"/>
</dbReference>
<dbReference type="Pfam" id="PF01427">
    <property type="entry name" value="Peptidase_M15"/>
    <property type="match status" value="1"/>
</dbReference>
<dbReference type="GO" id="GO:0008270">
    <property type="term" value="F:zinc ion binding"/>
    <property type="evidence" value="ECO:0007669"/>
    <property type="project" value="UniProtKB-UniRule"/>
</dbReference>
<evidence type="ECO:0000313" key="13">
    <source>
        <dbReference type="Proteomes" id="UP000664654"/>
    </source>
</evidence>
<evidence type="ECO:0000256" key="2">
    <source>
        <dbReference type="ARBA" id="ARBA00022670"/>
    </source>
</evidence>
<keyword evidence="13" id="KW-1185">Reference proteome</keyword>
<comment type="cofactor">
    <cofactor evidence="9">
        <name>Zn(2+)</name>
        <dbReference type="ChEBI" id="CHEBI:29105"/>
    </cofactor>
    <text evidence="9">Binds 1 zinc ion per subunit.</text>
</comment>
<dbReference type="GO" id="GO:0160237">
    <property type="term" value="F:D-Ala-D-Ala dipeptidase activity"/>
    <property type="evidence" value="ECO:0007669"/>
    <property type="project" value="UniProtKB-EC"/>
</dbReference>
<dbReference type="SUPFAM" id="SSF55166">
    <property type="entry name" value="Hedgehog/DD-peptidase"/>
    <property type="match status" value="1"/>
</dbReference>
<comment type="function">
    <text evidence="9 10">Catalyzes hydrolysis of the D-alanyl-D-alanine dipeptide.</text>
</comment>
<dbReference type="EC" id="3.4.13.22" evidence="9 10"/>
<comment type="similarity">
    <text evidence="9 10">Belongs to the peptidase M15D family.</text>
</comment>
<dbReference type="EMBL" id="JAFKCV010000016">
    <property type="protein sequence ID" value="MBN7827286.1"/>
    <property type="molecule type" value="Genomic_DNA"/>
</dbReference>
<dbReference type="PIRSF" id="PIRSF026671">
    <property type="entry name" value="AA_dipeptidase"/>
    <property type="match status" value="1"/>
</dbReference>
<accession>A0A939DST2</accession>
<evidence type="ECO:0000256" key="7">
    <source>
        <dbReference type="ARBA" id="ARBA00023049"/>
    </source>
</evidence>
<feature type="chain" id="PRO_5037374134" description="D-alanyl-D-alanine dipeptidase" evidence="11">
    <location>
        <begin position="21"/>
        <end position="226"/>
    </location>
</feature>
<feature type="binding site" evidence="9">
    <location>
        <position position="144"/>
    </location>
    <ligand>
        <name>Zn(2+)</name>
        <dbReference type="ChEBI" id="CHEBI:29105"/>
        <note>catalytic</note>
    </ligand>
</feature>
<keyword evidence="11" id="KW-0732">Signal</keyword>
<evidence type="ECO:0000256" key="6">
    <source>
        <dbReference type="ARBA" id="ARBA00022997"/>
    </source>
</evidence>
<dbReference type="PANTHER" id="PTHR43126">
    <property type="entry name" value="D-ALANYL-D-ALANINE DIPEPTIDASE"/>
    <property type="match status" value="1"/>
</dbReference>
<keyword evidence="7 9" id="KW-0482">Metalloprotease</keyword>
<comment type="catalytic activity">
    <reaction evidence="1 9 10">
        <text>D-alanyl-D-alanine + H2O = 2 D-alanine</text>
        <dbReference type="Rhea" id="RHEA:20661"/>
        <dbReference type="ChEBI" id="CHEBI:15377"/>
        <dbReference type="ChEBI" id="CHEBI:57416"/>
        <dbReference type="ChEBI" id="CHEBI:57822"/>
        <dbReference type="EC" id="3.4.13.22"/>
    </reaction>
</comment>
<gene>
    <name evidence="9" type="primary">ddpX</name>
    <name evidence="12" type="ORF">J0A66_18785</name>
</gene>
<dbReference type="AlphaFoldDB" id="A0A939DST2"/>
<evidence type="ECO:0000256" key="5">
    <source>
        <dbReference type="ARBA" id="ARBA00022833"/>
    </source>
</evidence>
<keyword evidence="6 9" id="KW-0224">Dipeptidase</keyword>
<comment type="caution">
    <text evidence="12">The sequence shown here is derived from an EMBL/GenBank/DDBJ whole genome shotgun (WGS) entry which is preliminary data.</text>
</comment>
<dbReference type="GO" id="GO:0006508">
    <property type="term" value="P:proteolysis"/>
    <property type="evidence" value="ECO:0007669"/>
    <property type="project" value="UniProtKB-KW"/>
</dbReference>
<feature type="active site" description="Proton donor/acceptor" evidence="9">
    <location>
        <position position="205"/>
    </location>
</feature>
<evidence type="ECO:0000256" key="8">
    <source>
        <dbReference type="ARBA" id="ARBA00023316"/>
    </source>
</evidence>
<evidence type="ECO:0000256" key="3">
    <source>
        <dbReference type="ARBA" id="ARBA00022723"/>
    </source>
</evidence>
<name>A0A939DST2_9ALTE</name>
<keyword evidence="3 9" id="KW-0479">Metal-binding</keyword>
<evidence type="ECO:0000256" key="11">
    <source>
        <dbReference type="SAM" id="SignalP"/>
    </source>
</evidence>
<sequence length="226" mass="25593">MKDKRALVSLFGLLASAAVAQPVPDDFTDMTQALPHAIYEIRYFGSNNFVGEAVDGYLAPKCILQDKAAGALIRVAEQAQTQGLKLKIFDCYRPQRAVAHFMRWAEDLADIRTKADYYPNLGKDKLVGEYIAERSGHSRGATVDLTLSEKNQQGQWQELDMGSAFDMFDPLSNTDNPAVSDEQKHNRLLLKSLMEAQGFKNYPMEWWHYSLSPQPYPDTYFDFPVK</sequence>
<keyword evidence="5 9" id="KW-0862">Zinc</keyword>
<dbReference type="InterPro" id="IPR009045">
    <property type="entry name" value="Zn_M74/Hedgehog-like"/>
</dbReference>
<dbReference type="GO" id="GO:0008237">
    <property type="term" value="F:metallopeptidase activity"/>
    <property type="evidence" value="ECO:0007669"/>
    <property type="project" value="UniProtKB-KW"/>
</dbReference>
<organism evidence="12 13">
    <name type="scientific">Bowmanella dokdonensis</name>
    <dbReference type="NCBI Taxonomy" id="751969"/>
    <lineage>
        <taxon>Bacteria</taxon>
        <taxon>Pseudomonadati</taxon>
        <taxon>Pseudomonadota</taxon>
        <taxon>Gammaproteobacteria</taxon>
        <taxon>Alteromonadales</taxon>
        <taxon>Alteromonadaceae</taxon>
        <taxon>Bowmanella</taxon>
    </lineage>
</organism>
<dbReference type="PANTHER" id="PTHR43126:SF1">
    <property type="entry name" value="D-ALANYL-D-ALANINE DIPEPTIDASE"/>
    <property type="match status" value="1"/>
</dbReference>